<organism evidence="2 3">
    <name type="scientific">Candidatus Lambdaproteobacteria bacterium RIFOXYD2_FULL_56_26</name>
    <dbReference type="NCBI Taxonomy" id="1817773"/>
    <lineage>
        <taxon>Bacteria</taxon>
        <taxon>Pseudomonadati</taxon>
        <taxon>Pseudomonadota</taxon>
        <taxon>Candidatus Lambdaproteobacteria</taxon>
    </lineage>
</organism>
<name>A0A1F6GRA1_9PROT</name>
<dbReference type="AlphaFoldDB" id="A0A1F6GRA1"/>
<dbReference type="EMBL" id="MFNF01000044">
    <property type="protein sequence ID" value="OGH00578.1"/>
    <property type="molecule type" value="Genomic_DNA"/>
</dbReference>
<keyword evidence="1" id="KW-1133">Transmembrane helix</keyword>
<reference evidence="2 3" key="1">
    <citation type="journal article" date="2016" name="Nat. Commun.">
        <title>Thousands of microbial genomes shed light on interconnected biogeochemical processes in an aquifer system.</title>
        <authorList>
            <person name="Anantharaman K."/>
            <person name="Brown C.T."/>
            <person name="Hug L.A."/>
            <person name="Sharon I."/>
            <person name="Castelle C.J."/>
            <person name="Probst A.J."/>
            <person name="Thomas B.C."/>
            <person name="Singh A."/>
            <person name="Wilkins M.J."/>
            <person name="Karaoz U."/>
            <person name="Brodie E.L."/>
            <person name="Williams K.H."/>
            <person name="Hubbard S.S."/>
            <person name="Banfield J.F."/>
        </authorList>
    </citation>
    <scope>NUCLEOTIDE SEQUENCE [LARGE SCALE GENOMIC DNA]</scope>
</reference>
<feature type="transmembrane region" description="Helical" evidence="1">
    <location>
        <begin position="106"/>
        <end position="125"/>
    </location>
</feature>
<feature type="transmembrane region" description="Helical" evidence="1">
    <location>
        <begin position="137"/>
        <end position="160"/>
    </location>
</feature>
<evidence type="ECO:0000256" key="1">
    <source>
        <dbReference type="SAM" id="Phobius"/>
    </source>
</evidence>
<keyword evidence="1" id="KW-0812">Transmembrane</keyword>
<proteinExistence type="predicted"/>
<evidence type="ECO:0000313" key="2">
    <source>
        <dbReference type="EMBL" id="OGH00578.1"/>
    </source>
</evidence>
<evidence type="ECO:0000313" key="3">
    <source>
        <dbReference type="Proteomes" id="UP000177583"/>
    </source>
</evidence>
<keyword evidence="1" id="KW-0472">Membrane</keyword>
<accession>A0A1F6GRA1</accession>
<sequence length="265" mass="29780">MNQRNGLVKRLFEWVKNTKKLWVSPVKKEGENQTLGLAGRAGFIQYAAILFPIFTLIVSTIYYIAGWIYIRVYLFSWGIDANLYPLGVFDICLQGLLALYNAGILLQGFTILISVALLALLLVQLNIPKIKTPFRRAVVDALLIVAFFQIVPLIALVFTLPASREVAINDHLFDLNPSAQTTNSIPPRTEMAKWKKTICLQVKSMDGESEREEFRGRQLIASKDFLSILVQEPGMKPRAITFPQSEVLRMQMCPEVEEGTSSGTN</sequence>
<gene>
    <name evidence="2" type="ORF">A2557_12190</name>
</gene>
<feature type="transmembrane region" description="Helical" evidence="1">
    <location>
        <begin position="43"/>
        <end position="70"/>
    </location>
</feature>
<comment type="caution">
    <text evidence="2">The sequence shown here is derived from an EMBL/GenBank/DDBJ whole genome shotgun (WGS) entry which is preliminary data.</text>
</comment>
<dbReference type="Proteomes" id="UP000177583">
    <property type="component" value="Unassembled WGS sequence"/>
</dbReference>
<protein>
    <submittedName>
        <fullName evidence="2">Uncharacterized protein</fullName>
    </submittedName>
</protein>